<dbReference type="Gene3D" id="2.60.120.260">
    <property type="entry name" value="Galactose-binding domain-like"/>
    <property type="match status" value="1"/>
</dbReference>
<evidence type="ECO:0000259" key="1">
    <source>
        <dbReference type="Pfam" id="PF00561"/>
    </source>
</evidence>
<organism evidence="2 3">
    <name type="scientific">Tenacibaculum geojense</name>
    <dbReference type="NCBI Taxonomy" id="915352"/>
    <lineage>
        <taxon>Bacteria</taxon>
        <taxon>Pseudomonadati</taxon>
        <taxon>Bacteroidota</taxon>
        <taxon>Flavobacteriia</taxon>
        <taxon>Flavobacteriales</taxon>
        <taxon>Flavobacteriaceae</taxon>
        <taxon>Tenacibaculum</taxon>
    </lineage>
</organism>
<proteinExistence type="predicted"/>
<gene>
    <name evidence="2" type="ORF">ACFQ1U_04970</name>
</gene>
<name>A0ABW3JPY3_9FLAO</name>
<dbReference type="InterPro" id="IPR029058">
    <property type="entry name" value="AB_hydrolase_fold"/>
</dbReference>
<reference evidence="3" key="1">
    <citation type="journal article" date="2019" name="Int. J. Syst. Evol. Microbiol.">
        <title>The Global Catalogue of Microorganisms (GCM) 10K type strain sequencing project: providing services to taxonomists for standard genome sequencing and annotation.</title>
        <authorList>
            <consortium name="The Broad Institute Genomics Platform"/>
            <consortium name="The Broad Institute Genome Sequencing Center for Infectious Disease"/>
            <person name="Wu L."/>
            <person name="Ma J."/>
        </authorList>
    </citation>
    <scope>NUCLEOTIDE SEQUENCE [LARGE SCALE GENOMIC DNA]</scope>
    <source>
        <strain evidence="3">CCUG 60527</strain>
    </source>
</reference>
<dbReference type="Proteomes" id="UP001597062">
    <property type="component" value="Unassembled WGS sequence"/>
</dbReference>
<dbReference type="SUPFAM" id="SSF53474">
    <property type="entry name" value="alpha/beta-Hydrolases"/>
    <property type="match status" value="1"/>
</dbReference>
<evidence type="ECO:0000313" key="2">
    <source>
        <dbReference type="EMBL" id="MFD0992548.1"/>
    </source>
</evidence>
<dbReference type="GO" id="GO:0016787">
    <property type="term" value="F:hydrolase activity"/>
    <property type="evidence" value="ECO:0007669"/>
    <property type="project" value="UniProtKB-KW"/>
</dbReference>
<dbReference type="Gene3D" id="3.40.50.1820">
    <property type="entry name" value="alpha/beta hydrolase"/>
    <property type="match status" value="1"/>
</dbReference>
<dbReference type="EMBL" id="JBHTJR010000026">
    <property type="protein sequence ID" value="MFD0992548.1"/>
    <property type="molecule type" value="Genomic_DNA"/>
</dbReference>
<keyword evidence="3" id="KW-1185">Reference proteome</keyword>
<dbReference type="PANTHER" id="PTHR46331">
    <property type="entry name" value="VALACYCLOVIR HYDROLASE"/>
    <property type="match status" value="1"/>
</dbReference>
<dbReference type="Pfam" id="PF00561">
    <property type="entry name" value="Abhydrolase_1"/>
    <property type="match status" value="1"/>
</dbReference>
<dbReference type="PANTHER" id="PTHR46331:SF2">
    <property type="entry name" value="VALACYCLOVIR HYDROLASE"/>
    <property type="match status" value="1"/>
</dbReference>
<keyword evidence="2" id="KW-0378">Hydrolase</keyword>
<comment type="caution">
    <text evidence="2">The sequence shown here is derived from an EMBL/GenBank/DDBJ whole genome shotgun (WGS) entry which is preliminary data.</text>
</comment>
<dbReference type="InterPro" id="IPR000073">
    <property type="entry name" value="AB_hydrolase_1"/>
</dbReference>
<dbReference type="PRINTS" id="PR00111">
    <property type="entry name" value="ABHYDROLASE"/>
</dbReference>
<evidence type="ECO:0000313" key="3">
    <source>
        <dbReference type="Proteomes" id="UP001597062"/>
    </source>
</evidence>
<feature type="domain" description="AB hydrolase-1" evidence="1">
    <location>
        <begin position="218"/>
        <end position="319"/>
    </location>
</feature>
<protein>
    <submittedName>
        <fullName evidence="2">Alpha/beta fold hydrolase</fullName>
    </submittedName>
</protein>
<sequence length="427" mass="48457">MKKLFTIITACFISTIIAQNKIIKKSWTSYSQSIDISSWEGHDFEVSAYLKKDKSSKGKSALWSRIDKTDNTYGFFANDAYNETVIVTNNWKKFKITGKVDSNADQLYFGAFCQGNGNFYFDAFEVKVKTKQGIWKKLSITNSGFENDSKTDTWNEGIRKNKIENVANYSISYNSADKYEGTKALKISASNIIGNNNGKYVTVNNVKLYYETYGEGEPLLMIHGNGQSLNAFINQVDYFSKHYKVILVDCRGRGNATFDYNTELTYTLEANDMKLFLDKIGISKTHILGWSDGGIIGIVMAINYPEKVDKLIAMGANINPQGLKDLDALHRNIKEIESSNKQEKQLFLSLYKLMAYYPKLTYKDLNVITSKTLIIAGDNDEIKNTHTVKMFEAIKDAQLAILPNETHYLPEENPDLFNQIVLKFLSK</sequence>
<dbReference type="RefSeq" id="WP_386105950.1">
    <property type="nucleotide sequence ID" value="NZ_JBHTJR010000026.1"/>
</dbReference>
<accession>A0ABW3JPY3</accession>